<dbReference type="GO" id="GO:0016020">
    <property type="term" value="C:membrane"/>
    <property type="evidence" value="ECO:0007669"/>
    <property type="project" value="UniProtKB-SubCell"/>
</dbReference>
<dbReference type="InterPro" id="IPR017452">
    <property type="entry name" value="GPCR_Rhodpsn_7TM"/>
</dbReference>
<dbReference type="Gene3D" id="1.20.1070.10">
    <property type="entry name" value="Rhodopsin 7-helix transmembrane proteins"/>
    <property type="match status" value="1"/>
</dbReference>
<evidence type="ECO:0000256" key="1">
    <source>
        <dbReference type="ARBA" id="ARBA00004370"/>
    </source>
</evidence>
<feature type="transmembrane region" description="Helical" evidence="5">
    <location>
        <begin position="158"/>
        <end position="179"/>
    </location>
</feature>
<keyword evidence="3 5" id="KW-1133">Transmembrane helix</keyword>
<feature type="domain" description="G-protein coupled receptors family 1 profile" evidence="7">
    <location>
        <begin position="59"/>
        <end position="319"/>
    </location>
</feature>
<dbReference type="PANTHER" id="PTHR22718">
    <property type="entry name" value="SERPENTINE RECEPTOR, CLASS X"/>
    <property type="match status" value="1"/>
</dbReference>
<gene>
    <name evidence="8" type="ORF">BPAG_LOCUS2387</name>
</gene>
<keyword evidence="6" id="KW-0732">Signal</keyword>
<dbReference type="PRINTS" id="PR00237">
    <property type="entry name" value="GPCRRHODOPSN"/>
</dbReference>
<feature type="chain" id="PRO_5043121732" evidence="6">
    <location>
        <begin position="25"/>
        <end position="365"/>
    </location>
</feature>
<dbReference type="PANTHER" id="PTHR22718:SF25">
    <property type="entry name" value="G-PROTEIN COUPLED RECEPTORS FAMILY 1 PROFILE DOMAIN-CONTAINING PROTEIN"/>
    <property type="match status" value="1"/>
</dbReference>
<dbReference type="EMBL" id="UZAD01000337">
    <property type="protein sequence ID" value="VDN83573.1"/>
    <property type="molecule type" value="Genomic_DNA"/>
</dbReference>
<evidence type="ECO:0000259" key="7">
    <source>
        <dbReference type="PROSITE" id="PS50262"/>
    </source>
</evidence>
<keyword evidence="4 5" id="KW-0472">Membrane</keyword>
<feature type="transmembrane region" description="Helical" evidence="5">
    <location>
        <begin position="113"/>
        <end position="137"/>
    </location>
</feature>
<dbReference type="WBParaSite" id="BPAG_0000241701-mRNA-1">
    <property type="protein sequence ID" value="BPAG_0000241701-mRNA-1"/>
    <property type="gene ID" value="BPAG_0000241701"/>
</dbReference>
<keyword evidence="9" id="KW-1185">Reference proteome</keyword>
<feature type="transmembrane region" description="Helical" evidence="5">
    <location>
        <begin position="211"/>
        <end position="230"/>
    </location>
</feature>
<proteinExistence type="predicted"/>
<evidence type="ECO:0000256" key="4">
    <source>
        <dbReference type="ARBA" id="ARBA00023136"/>
    </source>
</evidence>
<comment type="subcellular location">
    <subcellularLocation>
        <location evidence="1">Membrane</location>
    </subcellularLocation>
</comment>
<dbReference type="AlphaFoldDB" id="A0A0N4T2I7"/>
<dbReference type="SUPFAM" id="SSF81321">
    <property type="entry name" value="Family A G protein-coupled receptor-like"/>
    <property type="match status" value="1"/>
</dbReference>
<feature type="transmembrane region" description="Helical" evidence="5">
    <location>
        <begin position="78"/>
        <end position="101"/>
    </location>
</feature>
<evidence type="ECO:0000313" key="9">
    <source>
        <dbReference type="Proteomes" id="UP000278627"/>
    </source>
</evidence>
<sequence length="365" mass="42197">MDKTIVHSYCIIALLLILSLNCHAENATNVFDIRNECNTVERYVAVVLFSLLLLYGIVSNVLLMVVFCSRDNLYSRAFIIIASQIIVCSFLNFIPQAAIVVLKIVRNKNFGTWIYRIFSVLSTFSFFVSLHLTFLLAMNRLIAIRFPKFNAFFESMKFYFLLIFLWLSGFVISLVEFHYCIKIFNVSNFKWSFNCTKRTPESGAVFMKIRYAWTLAIPIAMFAIYILIFCSMRSKRKNISNLCMVNGYEHKRTIATSKYERMMLIQAVFVCGAMEIQIFCFNFLSKLTIKLVGKEVEISVNILTNCFVIFNAAVLPTANLIFVKRFRERVKKTFIKLLFKIKAAQSRSTVVPITSITTKKTHRIS</sequence>
<evidence type="ECO:0000313" key="8">
    <source>
        <dbReference type="EMBL" id="VDN83573.1"/>
    </source>
</evidence>
<organism evidence="10">
    <name type="scientific">Brugia pahangi</name>
    <name type="common">Filarial nematode worm</name>
    <dbReference type="NCBI Taxonomy" id="6280"/>
    <lineage>
        <taxon>Eukaryota</taxon>
        <taxon>Metazoa</taxon>
        <taxon>Ecdysozoa</taxon>
        <taxon>Nematoda</taxon>
        <taxon>Chromadorea</taxon>
        <taxon>Rhabditida</taxon>
        <taxon>Spirurina</taxon>
        <taxon>Spiruromorpha</taxon>
        <taxon>Filarioidea</taxon>
        <taxon>Onchocercidae</taxon>
        <taxon>Brugia</taxon>
    </lineage>
</organism>
<feature type="transmembrane region" description="Helical" evidence="5">
    <location>
        <begin position="296"/>
        <end position="322"/>
    </location>
</feature>
<evidence type="ECO:0000256" key="6">
    <source>
        <dbReference type="SAM" id="SignalP"/>
    </source>
</evidence>
<feature type="transmembrane region" description="Helical" evidence="5">
    <location>
        <begin position="262"/>
        <end position="284"/>
    </location>
</feature>
<dbReference type="InterPro" id="IPR000276">
    <property type="entry name" value="GPCR_Rhodpsn"/>
</dbReference>
<dbReference type="Proteomes" id="UP000278627">
    <property type="component" value="Unassembled WGS sequence"/>
</dbReference>
<evidence type="ECO:0000256" key="5">
    <source>
        <dbReference type="SAM" id="Phobius"/>
    </source>
</evidence>
<reference evidence="10" key="1">
    <citation type="submission" date="2017-02" db="UniProtKB">
        <authorList>
            <consortium name="WormBaseParasite"/>
        </authorList>
    </citation>
    <scope>IDENTIFICATION</scope>
</reference>
<keyword evidence="2 5" id="KW-0812">Transmembrane</keyword>
<name>A0A0N4T2I7_BRUPA</name>
<evidence type="ECO:0000256" key="3">
    <source>
        <dbReference type="ARBA" id="ARBA00022989"/>
    </source>
</evidence>
<evidence type="ECO:0000256" key="2">
    <source>
        <dbReference type="ARBA" id="ARBA00022692"/>
    </source>
</evidence>
<accession>A0A0N4T2I7</accession>
<evidence type="ECO:0000313" key="10">
    <source>
        <dbReference type="WBParaSite" id="BPAG_0000241701-mRNA-1"/>
    </source>
</evidence>
<feature type="transmembrane region" description="Helical" evidence="5">
    <location>
        <begin position="43"/>
        <end position="66"/>
    </location>
</feature>
<feature type="signal peptide" evidence="6">
    <location>
        <begin position="1"/>
        <end position="24"/>
    </location>
</feature>
<dbReference type="PROSITE" id="PS50262">
    <property type="entry name" value="G_PROTEIN_RECEP_F1_2"/>
    <property type="match status" value="1"/>
</dbReference>
<dbReference type="GO" id="GO:0004930">
    <property type="term" value="F:G protein-coupled receptor activity"/>
    <property type="evidence" value="ECO:0007669"/>
    <property type="project" value="InterPro"/>
</dbReference>
<reference evidence="8 9" key="2">
    <citation type="submission" date="2018-11" db="EMBL/GenBank/DDBJ databases">
        <authorList>
            <consortium name="Pathogen Informatics"/>
        </authorList>
    </citation>
    <scope>NUCLEOTIDE SEQUENCE [LARGE SCALE GENOMIC DNA]</scope>
</reference>
<dbReference type="CDD" id="cd00637">
    <property type="entry name" value="7tm_classA_rhodopsin-like"/>
    <property type="match status" value="1"/>
</dbReference>
<protein>
    <submittedName>
        <fullName evidence="10">G_PROTEIN_RECEP_F1_2 domain-containing protein</fullName>
    </submittedName>
</protein>